<evidence type="ECO:0000313" key="2">
    <source>
        <dbReference type="EMBL" id="BAI80859.1"/>
    </source>
</evidence>
<dbReference type="HOGENOM" id="CLU_030130_3_1_0"/>
<keyword evidence="3" id="KW-1185">Reference proteome</keyword>
<dbReference type="Gene3D" id="3.60.110.10">
    <property type="entry name" value="Carbon-nitrogen hydrolase"/>
    <property type="match status" value="1"/>
</dbReference>
<dbReference type="STRING" id="639282.DEFDS_1398"/>
<dbReference type="SUPFAM" id="SSF56317">
    <property type="entry name" value="Carbon-nitrogen hydrolase"/>
    <property type="match status" value="1"/>
</dbReference>
<proteinExistence type="predicted"/>
<dbReference type="InterPro" id="IPR036526">
    <property type="entry name" value="C-N_Hydrolase_sf"/>
</dbReference>
<dbReference type="PANTHER" id="PTHR47799:SF1">
    <property type="entry name" value="OMEGA-AMIDASE YAFV"/>
    <property type="match status" value="1"/>
</dbReference>
<gene>
    <name evidence="2" type="ordered locus">DEFDS_1398</name>
</gene>
<dbReference type="PROSITE" id="PS50263">
    <property type="entry name" value="CN_HYDROLASE"/>
    <property type="match status" value="1"/>
</dbReference>
<evidence type="ECO:0000313" key="3">
    <source>
        <dbReference type="Proteomes" id="UP000001520"/>
    </source>
</evidence>
<dbReference type="Pfam" id="PF00795">
    <property type="entry name" value="CN_hydrolase"/>
    <property type="match status" value="1"/>
</dbReference>
<protein>
    <recommendedName>
        <fullName evidence="1">CN hydrolase domain-containing protein</fullName>
    </recommendedName>
</protein>
<dbReference type="Proteomes" id="UP000001520">
    <property type="component" value="Chromosome"/>
</dbReference>
<dbReference type="KEGG" id="ddf:DEFDS_1398"/>
<dbReference type="GO" id="GO:0050152">
    <property type="term" value="F:omega-amidase activity"/>
    <property type="evidence" value="ECO:0007669"/>
    <property type="project" value="TreeGrafter"/>
</dbReference>
<dbReference type="InterPro" id="IPR052737">
    <property type="entry name" value="Omega-amidase_YafV"/>
</dbReference>
<dbReference type="InterPro" id="IPR003010">
    <property type="entry name" value="C-N_Hydrolase"/>
</dbReference>
<dbReference type="EMBL" id="AP011529">
    <property type="protein sequence ID" value="BAI80859.1"/>
    <property type="molecule type" value="Genomic_DNA"/>
</dbReference>
<organism evidence="2 3">
    <name type="scientific">Deferribacter desulfuricans (strain DSM 14783 / JCM 11476 / NBRC 101012 / SSM1)</name>
    <dbReference type="NCBI Taxonomy" id="639282"/>
    <lineage>
        <taxon>Bacteria</taxon>
        <taxon>Pseudomonadati</taxon>
        <taxon>Deferribacterota</taxon>
        <taxon>Deferribacteres</taxon>
        <taxon>Deferribacterales</taxon>
        <taxon>Deferribacteraceae</taxon>
        <taxon>Deferribacter</taxon>
    </lineage>
</organism>
<dbReference type="PANTHER" id="PTHR47799">
    <property type="entry name" value="OMEGA-AMIDASE YAFV"/>
    <property type="match status" value="1"/>
</dbReference>
<name>D3PE36_DEFDS</name>
<sequence>MNIGCVQIKIEEDVQKNIEKVNELTSDYSNYIFLLPELFTTGFNYEHIEKQSENHFEVLQGLSEKNIYMGSILRFKDGKRYNSFFVKYKKEVYFVYDKVNLFPLMDEDKYFSPGNGYYTFDINGVTAGCAICFDLRYCEVFYHLRNGGAKIVFLPAEWPAKRVEHFRALSIARAIENQLYFVCCNVIGNTWSDVFGGNSMIIDPWGKVLADAKNFVDKVIVSEVDLKLVEEVRNKLPMRRDYER</sequence>
<accession>D3PE36</accession>
<dbReference type="eggNOG" id="COG0388">
    <property type="taxonomic scope" value="Bacteria"/>
</dbReference>
<evidence type="ECO:0000259" key="1">
    <source>
        <dbReference type="PROSITE" id="PS50263"/>
    </source>
</evidence>
<dbReference type="AlphaFoldDB" id="D3PE36"/>
<reference evidence="2 3" key="1">
    <citation type="journal article" date="2010" name="DNA Res.">
        <title>Bacterial lifestyle in a deep-sea hydrothermal vent chimney revealed by the genome sequence of the thermophilic bacterium Deferribacter desulfuricans SSM1.</title>
        <authorList>
            <person name="Takaki Y."/>
            <person name="Shimamura S."/>
            <person name="Nakagawa S."/>
            <person name="Fukuhara Y."/>
            <person name="Horikawa H."/>
            <person name="Ankai A."/>
            <person name="Harada T."/>
            <person name="Hosoyama A."/>
            <person name="Oguchi A."/>
            <person name="Fukui S."/>
            <person name="Fujita N."/>
            <person name="Takami H."/>
            <person name="Takai K."/>
        </authorList>
    </citation>
    <scope>NUCLEOTIDE SEQUENCE [LARGE SCALE GENOMIC DNA]</scope>
    <source>
        <strain evidence="3">DSM 14783 / JCM 11476 / NBRC 101012 / SSM1</strain>
    </source>
</reference>
<feature type="domain" description="CN hydrolase" evidence="1">
    <location>
        <begin position="1"/>
        <end position="226"/>
    </location>
</feature>
<dbReference type="GO" id="GO:0106008">
    <property type="term" value="F:2-oxoglutaramate amidase activity"/>
    <property type="evidence" value="ECO:0007669"/>
    <property type="project" value="TreeGrafter"/>
</dbReference>